<dbReference type="AlphaFoldDB" id="A0A2N3NLR5"/>
<dbReference type="OrthoDB" id="4940809at2759"/>
<keyword evidence="4" id="KW-1185">Reference proteome</keyword>
<name>A0A2N3NLR5_9PEZI</name>
<dbReference type="EMBL" id="NLAX01000001">
    <property type="protein sequence ID" value="PKS13341.1"/>
    <property type="molecule type" value="Genomic_DNA"/>
</dbReference>
<organism evidence="3 4">
    <name type="scientific">Lomentospora prolificans</name>
    <dbReference type="NCBI Taxonomy" id="41688"/>
    <lineage>
        <taxon>Eukaryota</taxon>
        <taxon>Fungi</taxon>
        <taxon>Dikarya</taxon>
        <taxon>Ascomycota</taxon>
        <taxon>Pezizomycotina</taxon>
        <taxon>Sordariomycetes</taxon>
        <taxon>Hypocreomycetidae</taxon>
        <taxon>Microascales</taxon>
        <taxon>Microascaceae</taxon>
        <taxon>Lomentospora</taxon>
    </lineage>
</organism>
<gene>
    <name evidence="3" type="ORF">jhhlp_000112</name>
</gene>
<feature type="transmembrane region" description="Helical" evidence="2">
    <location>
        <begin position="31"/>
        <end position="55"/>
    </location>
</feature>
<proteinExistence type="predicted"/>
<feature type="region of interest" description="Disordered" evidence="1">
    <location>
        <begin position="64"/>
        <end position="101"/>
    </location>
</feature>
<dbReference type="STRING" id="41688.A0A2N3NLR5"/>
<keyword evidence="2" id="KW-1133">Transmembrane helix</keyword>
<dbReference type="Proteomes" id="UP000233524">
    <property type="component" value="Unassembled WGS sequence"/>
</dbReference>
<dbReference type="VEuPathDB" id="FungiDB:jhhlp_000112"/>
<sequence length="101" mass="10898">MYIPIASEPGAHLPRLIKRQFTGNAGHDTNITIGIIVAIVLTVFIIGVGAFMYTYRDSIRFTARRRRKKGDVRRKSTGSAKSSKSEKSAASDGGGDPPPPP</sequence>
<reference evidence="3 4" key="1">
    <citation type="journal article" date="2017" name="G3 (Bethesda)">
        <title>First Draft Genome Sequence of the Pathogenic Fungus Lomentospora prolificans (Formerly Scedosporium prolificans).</title>
        <authorList>
            <person name="Luo R."/>
            <person name="Zimin A."/>
            <person name="Workman R."/>
            <person name="Fan Y."/>
            <person name="Pertea G."/>
            <person name="Grossman N."/>
            <person name="Wear M.P."/>
            <person name="Jia B."/>
            <person name="Miller H."/>
            <person name="Casadevall A."/>
            <person name="Timp W."/>
            <person name="Zhang S.X."/>
            <person name="Salzberg S.L."/>
        </authorList>
    </citation>
    <scope>NUCLEOTIDE SEQUENCE [LARGE SCALE GENOMIC DNA]</scope>
    <source>
        <strain evidence="3 4">JHH-5317</strain>
    </source>
</reference>
<protein>
    <submittedName>
        <fullName evidence="3">Uncharacterized protein</fullName>
    </submittedName>
</protein>
<dbReference type="InParanoid" id="A0A2N3NLR5"/>
<evidence type="ECO:0000313" key="4">
    <source>
        <dbReference type="Proteomes" id="UP000233524"/>
    </source>
</evidence>
<evidence type="ECO:0000256" key="2">
    <source>
        <dbReference type="SAM" id="Phobius"/>
    </source>
</evidence>
<accession>A0A2N3NLR5</accession>
<evidence type="ECO:0000313" key="3">
    <source>
        <dbReference type="EMBL" id="PKS13341.1"/>
    </source>
</evidence>
<keyword evidence="2" id="KW-0812">Transmembrane</keyword>
<keyword evidence="2" id="KW-0472">Membrane</keyword>
<feature type="compositionally biased region" description="Basic residues" evidence="1">
    <location>
        <begin position="64"/>
        <end position="76"/>
    </location>
</feature>
<evidence type="ECO:0000256" key="1">
    <source>
        <dbReference type="SAM" id="MobiDB-lite"/>
    </source>
</evidence>
<comment type="caution">
    <text evidence="3">The sequence shown here is derived from an EMBL/GenBank/DDBJ whole genome shotgun (WGS) entry which is preliminary data.</text>
</comment>